<evidence type="ECO:0000313" key="2">
    <source>
        <dbReference type="Proteomes" id="UP001063166"/>
    </source>
</evidence>
<evidence type="ECO:0000313" key="1">
    <source>
        <dbReference type="EMBL" id="GLB43040.1"/>
    </source>
</evidence>
<dbReference type="AlphaFoldDB" id="A0A9P3PW02"/>
<accession>A0A9P3PW02</accession>
<proteinExistence type="predicted"/>
<comment type="caution">
    <text evidence="1">The sequence shown here is derived from an EMBL/GenBank/DDBJ whole genome shotgun (WGS) entry which is preliminary data.</text>
</comment>
<name>A0A9P3PW02_LYOSH</name>
<gene>
    <name evidence="1" type="ORF">LshimejAT787_1204890</name>
</gene>
<protein>
    <submittedName>
        <fullName evidence="1">Uncharacterized protein</fullName>
    </submittedName>
</protein>
<reference evidence="1" key="1">
    <citation type="submission" date="2022-07" db="EMBL/GenBank/DDBJ databases">
        <title>The genome of Lyophyllum shimeji provides insight into the initial evolution of ectomycorrhizal fungal genome.</title>
        <authorList>
            <person name="Kobayashi Y."/>
            <person name="Shibata T."/>
            <person name="Hirakawa H."/>
            <person name="Shigenobu S."/>
            <person name="Nishiyama T."/>
            <person name="Yamada A."/>
            <person name="Hasebe M."/>
            <person name="Kawaguchi M."/>
        </authorList>
    </citation>
    <scope>NUCLEOTIDE SEQUENCE</scope>
    <source>
        <strain evidence="1">AT787</strain>
    </source>
</reference>
<sequence>MVVFIGLATKRIPRPRRHGTVKTTTDVEIRQEVNASLFGPRIRKGLGRVVMGYDEWLLKLEGVAVEVQMESRG</sequence>
<dbReference type="EMBL" id="BRPK01000012">
    <property type="protein sequence ID" value="GLB43040.1"/>
    <property type="molecule type" value="Genomic_DNA"/>
</dbReference>
<organism evidence="1 2">
    <name type="scientific">Lyophyllum shimeji</name>
    <name type="common">Hon-shimeji</name>
    <name type="synonym">Tricholoma shimeji</name>
    <dbReference type="NCBI Taxonomy" id="47721"/>
    <lineage>
        <taxon>Eukaryota</taxon>
        <taxon>Fungi</taxon>
        <taxon>Dikarya</taxon>
        <taxon>Basidiomycota</taxon>
        <taxon>Agaricomycotina</taxon>
        <taxon>Agaricomycetes</taxon>
        <taxon>Agaricomycetidae</taxon>
        <taxon>Agaricales</taxon>
        <taxon>Tricholomatineae</taxon>
        <taxon>Lyophyllaceae</taxon>
        <taxon>Lyophyllum</taxon>
    </lineage>
</organism>
<dbReference type="Proteomes" id="UP001063166">
    <property type="component" value="Unassembled WGS sequence"/>
</dbReference>
<keyword evidence="2" id="KW-1185">Reference proteome</keyword>